<proteinExistence type="predicted"/>
<feature type="transmembrane region" description="Helical" evidence="1">
    <location>
        <begin position="31"/>
        <end position="49"/>
    </location>
</feature>
<evidence type="ECO:0008006" key="4">
    <source>
        <dbReference type="Google" id="ProtNLM"/>
    </source>
</evidence>
<feature type="transmembrane region" description="Helical" evidence="1">
    <location>
        <begin position="334"/>
        <end position="353"/>
    </location>
</feature>
<accession>A0A1H1QG79</accession>
<feature type="transmembrane region" description="Helical" evidence="1">
    <location>
        <begin position="229"/>
        <end position="250"/>
    </location>
</feature>
<keyword evidence="3" id="KW-1185">Reference proteome</keyword>
<feature type="transmembrane region" description="Helical" evidence="1">
    <location>
        <begin position="187"/>
        <end position="217"/>
    </location>
</feature>
<reference evidence="3" key="1">
    <citation type="submission" date="2016-10" db="EMBL/GenBank/DDBJ databases">
        <authorList>
            <person name="Varghese N."/>
            <person name="Submissions S."/>
        </authorList>
    </citation>
    <scope>NUCLEOTIDE SEQUENCE [LARGE SCALE GENOMIC DNA]</scope>
    <source>
        <strain evidence="3">DSM 22127</strain>
    </source>
</reference>
<feature type="transmembrane region" description="Helical" evidence="1">
    <location>
        <begin position="411"/>
        <end position="432"/>
    </location>
</feature>
<evidence type="ECO:0000313" key="2">
    <source>
        <dbReference type="EMBL" id="SDS22313.1"/>
    </source>
</evidence>
<dbReference type="Proteomes" id="UP000198859">
    <property type="component" value="Chromosome I"/>
</dbReference>
<feature type="transmembrane region" description="Helical" evidence="1">
    <location>
        <begin position="154"/>
        <end position="175"/>
    </location>
</feature>
<keyword evidence="1" id="KW-0472">Membrane</keyword>
<dbReference type="RefSeq" id="WP_091727679.1">
    <property type="nucleotide sequence ID" value="NZ_LT629757.1"/>
</dbReference>
<keyword evidence="1" id="KW-1133">Transmembrane helix</keyword>
<protein>
    <recommendedName>
        <fullName evidence="4">4-amino-4-deoxy-L-arabinose transferase</fullName>
    </recommendedName>
</protein>
<evidence type="ECO:0000256" key="1">
    <source>
        <dbReference type="SAM" id="Phobius"/>
    </source>
</evidence>
<gene>
    <name evidence="2" type="ORF">SAMN04488570_1403</name>
</gene>
<dbReference type="AlphaFoldDB" id="A0A1H1QG79"/>
<dbReference type="EMBL" id="LT629757">
    <property type="protein sequence ID" value="SDS22313.1"/>
    <property type="molecule type" value="Genomic_DNA"/>
</dbReference>
<name>A0A1H1QG79_9ACTN</name>
<evidence type="ECO:0000313" key="3">
    <source>
        <dbReference type="Proteomes" id="UP000198859"/>
    </source>
</evidence>
<keyword evidence="1" id="KW-0812">Transmembrane</keyword>
<dbReference type="STRING" id="642780.SAMN04488570_1403"/>
<organism evidence="2 3">
    <name type="scientific">Nocardioides scoriae</name>
    <dbReference type="NCBI Taxonomy" id="642780"/>
    <lineage>
        <taxon>Bacteria</taxon>
        <taxon>Bacillati</taxon>
        <taxon>Actinomycetota</taxon>
        <taxon>Actinomycetes</taxon>
        <taxon>Propionibacteriales</taxon>
        <taxon>Nocardioidaceae</taxon>
        <taxon>Nocardioides</taxon>
    </lineage>
</organism>
<sequence>MSHVQLRPRAPLAPGARGLLARLDRLDRTPYALAVAALLVAVVAVRLWSVSRWTWVDDDWIYLERAGSTGLGPYLVQNYNGHLMPGEFLVVWLLTRLAPLAFLPAVALVALTAAGSAALWCRALAELVGPRLRVPALVALMTLSPLLLRPTMWFASALQVLPLQLCTALVVLFAARVARRGERADHLGLVLSFVLGLLFWQKALLLLVPVTAVLVFTSGDRFRVTVRRHLGVVAVLGGVTAAYLALYLWLTAVDPGQRDMRASLAADRSVGDAVTVFARAAGDLLLPGLLGGPWGTMPVEGDKGARPPLAVLLVCAVLVAGTVAVLAARRRRAWQPLAMVVVHAAVSWSLVLFSNRFDMLGPEAINDERYHADVLTVAVLALAMLSTPTVAEDPAGAWRRPWPAWSGSGRLRVVAVGVLVLSLVVGNVSALVRIGTHPGKAWLAHVRTTLPEGEVDLVDAYAPDDVLSAAFWARSARVSAMLAPLGDRLDFAGTGSPLHVVAPDGRVRTARVDPAVRAEPGPVAGCGYAVGPATPSRVPLTGELFDYDWAVQVDTVAGSSGRLVVELDGQDLELEVPRGLGAVQVAFTGPVTEAVLRVPPGEPTLCVAGLVVGPVRPAG</sequence>
<feature type="transmembrane region" description="Helical" evidence="1">
    <location>
        <begin position="132"/>
        <end position="148"/>
    </location>
</feature>
<feature type="transmembrane region" description="Helical" evidence="1">
    <location>
        <begin position="309"/>
        <end position="328"/>
    </location>
</feature>
<dbReference type="OrthoDB" id="3778510at2"/>
<feature type="transmembrane region" description="Helical" evidence="1">
    <location>
        <begin position="97"/>
        <end position="120"/>
    </location>
</feature>